<dbReference type="InterPro" id="IPR003439">
    <property type="entry name" value="ABC_transporter-like_ATP-bd"/>
</dbReference>
<dbReference type="InterPro" id="IPR003593">
    <property type="entry name" value="AAA+_ATPase"/>
</dbReference>
<dbReference type="Gene3D" id="3.40.50.300">
    <property type="entry name" value="P-loop containing nucleotide triphosphate hydrolases"/>
    <property type="match status" value="1"/>
</dbReference>
<proteinExistence type="inferred from homology"/>
<evidence type="ECO:0000259" key="5">
    <source>
        <dbReference type="PROSITE" id="PS50893"/>
    </source>
</evidence>
<dbReference type="Proteomes" id="UP000486602">
    <property type="component" value="Unassembled WGS sequence"/>
</dbReference>
<dbReference type="InterPro" id="IPR015860">
    <property type="entry name" value="ABC_transpr_TagH-like"/>
</dbReference>
<organism evidence="6 7">
    <name type="scientific">Cryomorpha ignava</name>
    <dbReference type="NCBI Taxonomy" id="101383"/>
    <lineage>
        <taxon>Bacteria</taxon>
        <taxon>Pseudomonadati</taxon>
        <taxon>Bacteroidota</taxon>
        <taxon>Flavobacteriia</taxon>
        <taxon>Flavobacteriales</taxon>
        <taxon>Cryomorphaceae</taxon>
        <taxon>Cryomorpha</taxon>
    </lineage>
</organism>
<dbReference type="GO" id="GO:0140359">
    <property type="term" value="F:ABC-type transporter activity"/>
    <property type="evidence" value="ECO:0007669"/>
    <property type="project" value="InterPro"/>
</dbReference>
<dbReference type="RefSeq" id="WP_163285919.1">
    <property type="nucleotide sequence ID" value="NZ_JAAGVY010000027.1"/>
</dbReference>
<keyword evidence="3" id="KW-0547">Nucleotide-binding</keyword>
<dbReference type="CDD" id="cd03220">
    <property type="entry name" value="ABC_KpsT_Wzt"/>
    <property type="match status" value="1"/>
</dbReference>
<gene>
    <name evidence="6" type="ORF">G3O08_13545</name>
</gene>
<dbReference type="InterPro" id="IPR027417">
    <property type="entry name" value="P-loop_NTPase"/>
</dbReference>
<dbReference type="GO" id="GO:0016020">
    <property type="term" value="C:membrane"/>
    <property type="evidence" value="ECO:0007669"/>
    <property type="project" value="InterPro"/>
</dbReference>
<dbReference type="EMBL" id="JAAGVY010000027">
    <property type="protein sequence ID" value="NEN24526.1"/>
    <property type="molecule type" value="Genomic_DNA"/>
</dbReference>
<dbReference type="AlphaFoldDB" id="A0A7K3WST8"/>
<dbReference type="GO" id="GO:0005524">
    <property type="term" value="F:ATP binding"/>
    <property type="evidence" value="ECO:0007669"/>
    <property type="project" value="UniProtKB-KW"/>
</dbReference>
<evidence type="ECO:0000256" key="2">
    <source>
        <dbReference type="ARBA" id="ARBA00022448"/>
    </source>
</evidence>
<dbReference type="InterPro" id="IPR050683">
    <property type="entry name" value="Bact_Polysacc_Export_ATP-bd"/>
</dbReference>
<keyword evidence="4 6" id="KW-0067">ATP-binding</keyword>
<keyword evidence="7" id="KW-1185">Reference proteome</keyword>
<keyword evidence="2" id="KW-0813">Transport</keyword>
<reference evidence="6 7" key="1">
    <citation type="submission" date="2020-02" db="EMBL/GenBank/DDBJ databases">
        <title>Out from the shadows clarifying the taxonomy of the family Cryomorphaceae and related taxa by utilizing the GTDB taxonomic framework.</title>
        <authorList>
            <person name="Bowman J.P."/>
        </authorList>
    </citation>
    <scope>NUCLEOTIDE SEQUENCE [LARGE SCALE GENOMIC DNA]</scope>
    <source>
        <strain evidence="6 7">QSSC 1-22</strain>
    </source>
</reference>
<dbReference type="SUPFAM" id="SSF52540">
    <property type="entry name" value="P-loop containing nucleoside triphosphate hydrolases"/>
    <property type="match status" value="1"/>
</dbReference>
<accession>A0A7K3WST8</accession>
<protein>
    <submittedName>
        <fullName evidence="6">ABC transporter ATP-binding protein</fullName>
    </submittedName>
</protein>
<dbReference type="InterPro" id="IPR017871">
    <property type="entry name" value="ABC_transporter-like_CS"/>
</dbReference>
<comment type="similarity">
    <text evidence="1">Belongs to the ABC transporter superfamily.</text>
</comment>
<evidence type="ECO:0000313" key="7">
    <source>
        <dbReference type="Proteomes" id="UP000486602"/>
    </source>
</evidence>
<name>A0A7K3WST8_9FLAO</name>
<evidence type="ECO:0000256" key="3">
    <source>
        <dbReference type="ARBA" id="ARBA00022741"/>
    </source>
</evidence>
<dbReference type="GO" id="GO:0016887">
    <property type="term" value="F:ATP hydrolysis activity"/>
    <property type="evidence" value="ECO:0007669"/>
    <property type="project" value="InterPro"/>
</dbReference>
<evidence type="ECO:0000256" key="4">
    <source>
        <dbReference type="ARBA" id="ARBA00022840"/>
    </source>
</evidence>
<evidence type="ECO:0000256" key="1">
    <source>
        <dbReference type="ARBA" id="ARBA00005417"/>
    </source>
</evidence>
<dbReference type="SMART" id="SM00382">
    <property type="entry name" value="AAA"/>
    <property type="match status" value="1"/>
</dbReference>
<dbReference type="Pfam" id="PF00005">
    <property type="entry name" value="ABC_tran"/>
    <property type="match status" value="1"/>
</dbReference>
<evidence type="ECO:0000313" key="6">
    <source>
        <dbReference type="EMBL" id="NEN24526.1"/>
    </source>
</evidence>
<dbReference type="PANTHER" id="PTHR46743:SF2">
    <property type="entry name" value="TEICHOIC ACIDS EXPORT ATP-BINDING PROTEIN TAGH"/>
    <property type="match status" value="1"/>
</dbReference>
<sequence>MAEDTLVRVEHLAKKFCRDLKTSLWYGVQDLGAEFVGKKKEEDIQLRNKEFWAVRDINFELKRGECLGLIGRNGAGKSTLLKMLNGLIKPDKGRIEMYGRIGALIELGSGFNPILTGRENIYNNGSVLGLNKKEIDGLLEEIIDFSEMEKFIDTPVQYYSSGMKVRLGFSVAAHMKPDVLILDEVLAVGDSGFKIKSFNKINEIMRDAAVIFVSHSMPHIANITNKVLLMENGVVDYYGENITDGIERYFGLFAGDKERVEYNEFATIEDMKVYASAKYADDPSRKLPAIDYRDPIRIDLDLKLKPNVEWFHIKLQITDKDLKIVGIYDSFQFQEAIKNDRDLHHLKITIPNSIFIDGEYSITVFIQQRDPINSKWNLLAVYRYWRKFNMKASAGLGYVPAVVYLPGQCEVV</sequence>
<dbReference type="PROSITE" id="PS50893">
    <property type="entry name" value="ABC_TRANSPORTER_2"/>
    <property type="match status" value="1"/>
</dbReference>
<feature type="domain" description="ABC transporter" evidence="5">
    <location>
        <begin position="39"/>
        <end position="257"/>
    </location>
</feature>
<comment type="caution">
    <text evidence="6">The sequence shown here is derived from an EMBL/GenBank/DDBJ whole genome shotgun (WGS) entry which is preliminary data.</text>
</comment>
<dbReference type="PANTHER" id="PTHR46743">
    <property type="entry name" value="TEICHOIC ACIDS EXPORT ATP-BINDING PROTEIN TAGH"/>
    <property type="match status" value="1"/>
</dbReference>
<dbReference type="PROSITE" id="PS00211">
    <property type="entry name" value="ABC_TRANSPORTER_1"/>
    <property type="match status" value="1"/>
</dbReference>